<organism evidence="9 10">
    <name type="scientific">Methylophilus flavus</name>
    <dbReference type="NCBI Taxonomy" id="640084"/>
    <lineage>
        <taxon>Bacteria</taxon>
        <taxon>Pseudomonadati</taxon>
        <taxon>Pseudomonadota</taxon>
        <taxon>Betaproteobacteria</taxon>
        <taxon>Nitrosomonadales</taxon>
        <taxon>Methylophilaceae</taxon>
        <taxon>Methylophilus</taxon>
    </lineage>
</organism>
<feature type="domain" description="PAC" evidence="7">
    <location>
        <begin position="340"/>
        <end position="392"/>
    </location>
</feature>
<dbReference type="SMART" id="SM00086">
    <property type="entry name" value="PAC"/>
    <property type="match status" value="4"/>
</dbReference>
<evidence type="ECO:0000259" key="6">
    <source>
        <dbReference type="PROSITE" id="PS50112"/>
    </source>
</evidence>
<feature type="region of interest" description="Disordered" evidence="4">
    <location>
        <begin position="579"/>
        <end position="598"/>
    </location>
</feature>
<protein>
    <submittedName>
        <fullName evidence="9">PAS domain S-box protein</fullName>
    </submittedName>
</protein>
<feature type="domain" description="PAS" evidence="6">
    <location>
        <begin position="281"/>
        <end position="311"/>
    </location>
</feature>
<evidence type="ECO:0000259" key="7">
    <source>
        <dbReference type="PROSITE" id="PS50113"/>
    </source>
</evidence>
<dbReference type="PROSITE" id="PS50112">
    <property type="entry name" value="PAS"/>
    <property type="match status" value="4"/>
</dbReference>
<dbReference type="InterPro" id="IPR050903">
    <property type="entry name" value="Bact_Chemotaxis_MeTrfase"/>
</dbReference>
<evidence type="ECO:0000256" key="4">
    <source>
        <dbReference type="SAM" id="MobiDB-lite"/>
    </source>
</evidence>
<dbReference type="RefSeq" id="WP_379029085.1">
    <property type="nucleotide sequence ID" value="NZ_JBHTLN010000001.1"/>
</dbReference>
<dbReference type="InterPro" id="IPR003660">
    <property type="entry name" value="HAMP_dom"/>
</dbReference>
<evidence type="ECO:0000256" key="1">
    <source>
        <dbReference type="ARBA" id="ARBA00029447"/>
    </source>
</evidence>
<evidence type="ECO:0000313" key="9">
    <source>
        <dbReference type="EMBL" id="MFD1120995.1"/>
    </source>
</evidence>
<dbReference type="PROSITE" id="PS50885">
    <property type="entry name" value="HAMP"/>
    <property type="match status" value="1"/>
</dbReference>
<dbReference type="CDD" id="cd00130">
    <property type="entry name" value="PAS"/>
    <property type="match status" value="4"/>
</dbReference>
<evidence type="ECO:0000313" key="10">
    <source>
        <dbReference type="Proteomes" id="UP001597206"/>
    </source>
</evidence>
<feature type="domain" description="PAS" evidence="6">
    <location>
        <begin position="37"/>
        <end position="67"/>
    </location>
</feature>
<feature type="domain" description="Methyl-accepting transducer" evidence="5">
    <location>
        <begin position="568"/>
        <end position="797"/>
    </location>
</feature>
<evidence type="ECO:0000259" key="8">
    <source>
        <dbReference type="PROSITE" id="PS50885"/>
    </source>
</evidence>
<evidence type="ECO:0000259" key="5">
    <source>
        <dbReference type="PROSITE" id="PS50111"/>
    </source>
</evidence>
<dbReference type="SUPFAM" id="SSF58104">
    <property type="entry name" value="Methyl-accepting chemotaxis protein (MCP) signaling domain"/>
    <property type="match status" value="1"/>
</dbReference>
<dbReference type="InterPro" id="IPR001610">
    <property type="entry name" value="PAC"/>
</dbReference>
<dbReference type="NCBIfam" id="TIGR00229">
    <property type="entry name" value="sensory_box"/>
    <property type="match status" value="4"/>
</dbReference>
<dbReference type="Pfam" id="PF08447">
    <property type="entry name" value="PAS_3"/>
    <property type="match status" value="4"/>
</dbReference>
<dbReference type="EMBL" id="JBHTLN010000001">
    <property type="protein sequence ID" value="MFD1120995.1"/>
    <property type="molecule type" value="Genomic_DNA"/>
</dbReference>
<evidence type="ECO:0000256" key="2">
    <source>
        <dbReference type="PROSITE-ProRule" id="PRU00284"/>
    </source>
</evidence>
<feature type="coiled-coil region" evidence="3">
    <location>
        <begin position="768"/>
        <end position="806"/>
    </location>
</feature>
<accession>A0ABW3P7V7</accession>
<proteinExistence type="inferred from homology"/>
<dbReference type="PROSITE" id="PS50113">
    <property type="entry name" value="PAC"/>
    <property type="match status" value="4"/>
</dbReference>
<dbReference type="SUPFAM" id="SSF55785">
    <property type="entry name" value="PYP-like sensor domain (PAS domain)"/>
    <property type="match status" value="4"/>
</dbReference>
<evidence type="ECO:0000256" key="3">
    <source>
        <dbReference type="SAM" id="Coils"/>
    </source>
</evidence>
<dbReference type="PANTHER" id="PTHR24422">
    <property type="entry name" value="CHEMOTAXIS PROTEIN METHYLTRANSFERASE"/>
    <property type="match status" value="1"/>
</dbReference>
<feature type="region of interest" description="Disordered" evidence="4">
    <location>
        <begin position="821"/>
        <end position="852"/>
    </location>
</feature>
<feature type="domain" description="PAC" evidence="7">
    <location>
        <begin position="462"/>
        <end position="514"/>
    </location>
</feature>
<comment type="caution">
    <text evidence="9">The sequence shown here is derived from an EMBL/GenBank/DDBJ whole genome shotgun (WGS) entry which is preliminary data.</text>
</comment>
<dbReference type="Pfam" id="PF00015">
    <property type="entry name" value="MCPsignal"/>
    <property type="match status" value="1"/>
</dbReference>
<keyword evidence="10" id="KW-1185">Reference proteome</keyword>
<dbReference type="SMART" id="SM00091">
    <property type="entry name" value="PAS"/>
    <property type="match status" value="4"/>
</dbReference>
<dbReference type="Proteomes" id="UP001597206">
    <property type="component" value="Unassembled WGS sequence"/>
</dbReference>
<reference evidence="10" key="1">
    <citation type="journal article" date="2019" name="Int. J. Syst. Evol. Microbiol.">
        <title>The Global Catalogue of Microorganisms (GCM) 10K type strain sequencing project: providing services to taxonomists for standard genome sequencing and annotation.</title>
        <authorList>
            <consortium name="The Broad Institute Genomics Platform"/>
            <consortium name="The Broad Institute Genome Sequencing Center for Infectious Disease"/>
            <person name="Wu L."/>
            <person name="Ma J."/>
        </authorList>
    </citation>
    <scope>NUCLEOTIDE SEQUENCE [LARGE SCALE GENOMIC DNA]</scope>
    <source>
        <strain evidence="10">CCUG 58411</strain>
    </source>
</reference>
<keyword evidence="3" id="KW-0175">Coiled coil</keyword>
<sequence length="852" mass="92866">MSIDFLNKLTGKASKANDTRQRDDAGQIQAIHQVMGVIEFDLQGNILAVNDNFAAVTGYSKQEIVGQHHEMFVEPSYKKSAEYKQFWDNLGRGQADNGQFRRLGKGGKEIWLEASYVPMTDETGKPFKVIKYAFDITVEKQRDAESQGQIAAINKIMGVIEFDLKGNILAVNENFAAVTGYSKEEIVGQHHSLFVESAYKSSAEYKQFWDDLGNGKASEGQFKRVGKGGREIWLQASYNPIFDATGKPFKIVKYATDITGAQRRNSDYAGQISAIGKVMGVITFDLKGNITDVNDNFAAVTGYTREEIVGQHHSLFVEPAYRNSAEYKQFWEKLGRGEANEGQYKRVGKGGKDIWLQASYNPIFDAAGKPFKVVKYATDITKDKLKNADFSGQIEAIGKVMGVITFDLTGKITDVNDNFAKVTGYSKQEIIGQHHSMFVESAYKNSAEYKQFWENLGNGKADEGQYKRVGKGGKEVWLQASYNPIFDIDGKPFKVVKYATDISSKVAEANAMKQAVHETTEVVAATKSGDLTQRIATDNKQGEIKTLCEGVNTIVDEMTDILSAIKIAGEAINSAATEISHGNNDLSQRTEEQASSLEETASSMEEIASNVKNNAENAQQANAMTDQASSIAAKGGEVFGKVVSTMSEITESSSRIEEIISVIDSIAFQTNILALNAAVEAARAGEQGRGFAVVASEVRNLAQRSASAAKEIKLLINDSATKVANGSLYVEQASGTMEDLVTVIDRFSQLISEITAASVEQSSGIDQINIAVNQMDEVTQQNAALVEEAAAAAMSLVNQAEKLQETVSHYQFQSTASSGSYAKTSKAQSPSRSQSYAKKVRTGTNDAGWDAF</sequence>
<dbReference type="PRINTS" id="PR00260">
    <property type="entry name" value="CHEMTRNSDUCR"/>
</dbReference>
<dbReference type="SMART" id="SM00283">
    <property type="entry name" value="MA"/>
    <property type="match status" value="1"/>
</dbReference>
<feature type="domain" description="PAS" evidence="6">
    <location>
        <begin position="159"/>
        <end position="189"/>
    </location>
</feature>
<feature type="compositionally biased region" description="Polar residues" evidence="4">
    <location>
        <begin position="821"/>
        <end position="836"/>
    </location>
</feature>
<dbReference type="CDD" id="cd11386">
    <property type="entry name" value="MCP_signal"/>
    <property type="match status" value="1"/>
</dbReference>
<keyword evidence="2" id="KW-0807">Transducer</keyword>
<feature type="domain" description="HAMP" evidence="8">
    <location>
        <begin position="510"/>
        <end position="563"/>
    </location>
</feature>
<dbReference type="PROSITE" id="PS50111">
    <property type="entry name" value="CHEMOTAXIS_TRANSDUC_2"/>
    <property type="match status" value="1"/>
</dbReference>
<feature type="domain" description="PAC" evidence="7">
    <location>
        <begin position="216"/>
        <end position="270"/>
    </location>
</feature>
<comment type="similarity">
    <text evidence="1">Belongs to the methyl-accepting chemotaxis (MCP) protein family.</text>
</comment>
<dbReference type="InterPro" id="IPR004089">
    <property type="entry name" value="MCPsignal_dom"/>
</dbReference>
<dbReference type="InterPro" id="IPR013655">
    <property type="entry name" value="PAS_fold_3"/>
</dbReference>
<name>A0ABW3P7V7_9PROT</name>
<gene>
    <name evidence="9" type="ORF">ACFQ2T_00625</name>
</gene>
<feature type="domain" description="PAS" evidence="6">
    <location>
        <begin position="403"/>
        <end position="433"/>
    </location>
</feature>
<dbReference type="Gene3D" id="3.30.450.20">
    <property type="entry name" value="PAS domain"/>
    <property type="match status" value="4"/>
</dbReference>
<dbReference type="InterPro" id="IPR004090">
    <property type="entry name" value="Chemotax_Me-accpt_rcpt"/>
</dbReference>
<dbReference type="InterPro" id="IPR035965">
    <property type="entry name" value="PAS-like_dom_sf"/>
</dbReference>
<dbReference type="InterPro" id="IPR000014">
    <property type="entry name" value="PAS"/>
</dbReference>
<feature type="domain" description="PAC" evidence="7">
    <location>
        <begin position="96"/>
        <end position="148"/>
    </location>
</feature>
<dbReference type="PANTHER" id="PTHR24422:SF10">
    <property type="entry name" value="CHEMOTAXIS PROTEIN METHYLTRANSFERASE 2"/>
    <property type="match status" value="1"/>
</dbReference>
<dbReference type="InterPro" id="IPR000700">
    <property type="entry name" value="PAS-assoc_C"/>
</dbReference>
<dbReference type="Gene3D" id="1.10.287.950">
    <property type="entry name" value="Methyl-accepting chemotaxis protein"/>
    <property type="match status" value="1"/>
</dbReference>